<keyword evidence="4" id="KW-1015">Disulfide bond</keyword>
<dbReference type="GO" id="GO:0005576">
    <property type="term" value="C:extracellular region"/>
    <property type="evidence" value="ECO:0007669"/>
    <property type="project" value="UniProtKB-SubCell"/>
</dbReference>
<organism evidence="6 7">
    <name type="scientific">Engystomops pustulosus</name>
    <name type="common">Tungara frog</name>
    <name type="synonym">Physalaemus pustulosus</name>
    <dbReference type="NCBI Taxonomy" id="76066"/>
    <lineage>
        <taxon>Eukaryota</taxon>
        <taxon>Metazoa</taxon>
        <taxon>Chordata</taxon>
        <taxon>Craniata</taxon>
        <taxon>Vertebrata</taxon>
        <taxon>Euteleostomi</taxon>
        <taxon>Amphibia</taxon>
        <taxon>Batrachia</taxon>
        <taxon>Anura</taxon>
        <taxon>Neobatrachia</taxon>
        <taxon>Hyloidea</taxon>
        <taxon>Leptodactylidae</taxon>
        <taxon>Leiuperinae</taxon>
        <taxon>Engystomops</taxon>
    </lineage>
</organism>
<gene>
    <name evidence="6" type="ORF">GDO81_004362</name>
</gene>
<evidence type="ECO:0000256" key="5">
    <source>
        <dbReference type="SAM" id="SignalP"/>
    </source>
</evidence>
<dbReference type="Proteomes" id="UP000824782">
    <property type="component" value="Unassembled WGS sequence"/>
</dbReference>
<dbReference type="InterPro" id="IPR008735">
    <property type="entry name" value="PSP94"/>
</dbReference>
<keyword evidence="5" id="KW-0732">Signal</keyword>
<evidence type="ECO:0008006" key="8">
    <source>
        <dbReference type="Google" id="ProtNLM"/>
    </source>
</evidence>
<keyword evidence="3" id="KW-0964">Secreted</keyword>
<sequence length="114" mass="13025">MTFLVTLAFGAGILVVACNAACYRSGIAVTFGEEPEGCYHRRKLYPLYSQWRTKTCYDCRCFGDGNYECCQVHGTPVNYDKERCHFEFDKEKCVYNLIPNEDPTKQCQSYGMVG</sequence>
<dbReference type="Gene3D" id="2.10.70.10">
    <property type="entry name" value="Complement Module, domain 1"/>
    <property type="match status" value="1"/>
</dbReference>
<accession>A0AAV7A0Z6</accession>
<dbReference type="Gene3D" id="2.20.25.590">
    <property type="match status" value="1"/>
</dbReference>
<evidence type="ECO:0000256" key="2">
    <source>
        <dbReference type="ARBA" id="ARBA00010352"/>
    </source>
</evidence>
<protein>
    <recommendedName>
        <fullName evidence="8">Beta-microseminoprotein</fullName>
    </recommendedName>
</protein>
<dbReference type="PANTHER" id="PTHR10500:SF7">
    <property type="entry name" value="BETA-MICROSEMINOPROTEIN"/>
    <property type="match status" value="1"/>
</dbReference>
<feature type="chain" id="PRO_5044012042" description="Beta-microseminoprotein" evidence="5">
    <location>
        <begin position="21"/>
        <end position="114"/>
    </location>
</feature>
<evidence type="ECO:0000313" key="7">
    <source>
        <dbReference type="Proteomes" id="UP000824782"/>
    </source>
</evidence>
<dbReference type="PANTHER" id="PTHR10500">
    <property type="entry name" value="BETA-MICROSEMINOPROTEIN"/>
    <property type="match status" value="1"/>
</dbReference>
<feature type="signal peptide" evidence="5">
    <location>
        <begin position="1"/>
        <end position="20"/>
    </location>
</feature>
<evidence type="ECO:0000256" key="4">
    <source>
        <dbReference type="ARBA" id="ARBA00023157"/>
    </source>
</evidence>
<evidence type="ECO:0000256" key="3">
    <source>
        <dbReference type="ARBA" id="ARBA00022525"/>
    </source>
</evidence>
<dbReference type="Pfam" id="PF05825">
    <property type="entry name" value="PSP94"/>
    <property type="match status" value="1"/>
</dbReference>
<evidence type="ECO:0000256" key="1">
    <source>
        <dbReference type="ARBA" id="ARBA00004613"/>
    </source>
</evidence>
<reference evidence="6" key="1">
    <citation type="thesis" date="2020" institute="ProQuest LLC" country="789 East Eisenhower Parkway, Ann Arbor, MI, USA">
        <title>Comparative Genomics and Chromosome Evolution.</title>
        <authorList>
            <person name="Mudd A.B."/>
        </authorList>
    </citation>
    <scope>NUCLEOTIDE SEQUENCE</scope>
    <source>
        <strain evidence="6">237g6f4</strain>
        <tissue evidence="6">Blood</tissue>
    </source>
</reference>
<proteinExistence type="inferred from homology"/>
<comment type="similarity">
    <text evidence="2">Belongs to the beta-microseminoprotein family.</text>
</comment>
<name>A0AAV7A0Z6_ENGPU</name>
<dbReference type="AlphaFoldDB" id="A0AAV7A0Z6"/>
<keyword evidence="7" id="KW-1185">Reference proteome</keyword>
<comment type="caution">
    <text evidence="6">The sequence shown here is derived from an EMBL/GenBank/DDBJ whole genome shotgun (WGS) entry which is preliminary data.</text>
</comment>
<comment type="subcellular location">
    <subcellularLocation>
        <location evidence="1">Secreted</location>
    </subcellularLocation>
</comment>
<evidence type="ECO:0000313" key="6">
    <source>
        <dbReference type="EMBL" id="KAG8551983.1"/>
    </source>
</evidence>
<dbReference type="EMBL" id="WNYA01000011">
    <property type="protein sequence ID" value="KAG8551983.1"/>
    <property type="molecule type" value="Genomic_DNA"/>
</dbReference>